<organism evidence="6">
    <name type="scientific">Hydatigena taeniaeformis</name>
    <name type="common">Feline tapeworm</name>
    <name type="synonym">Taenia taeniaeformis</name>
    <dbReference type="NCBI Taxonomy" id="6205"/>
    <lineage>
        <taxon>Eukaryota</taxon>
        <taxon>Metazoa</taxon>
        <taxon>Spiralia</taxon>
        <taxon>Lophotrochozoa</taxon>
        <taxon>Platyhelminthes</taxon>
        <taxon>Cestoda</taxon>
        <taxon>Eucestoda</taxon>
        <taxon>Cyclophyllidea</taxon>
        <taxon>Taeniidae</taxon>
        <taxon>Hydatigera</taxon>
    </lineage>
</organism>
<feature type="compositionally biased region" description="Polar residues" evidence="2">
    <location>
        <begin position="382"/>
        <end position="401"/>
    </location>
</feature>
<dbReference type="GO" id="GO:0005737">
    <property type="term" value="C:cytoplasm"/>
    <property type="evidence" value="ECO:0007669"/>
    <property type="project" value="TreeGrafter"/>
</dbReference>
<evidence type="ECO:0000313" key="4">
    <source>
        <dbReference type="EMBL" id="VDM18225.1"/>
    </source>
</evidence>
<name>A0A0R3WLE4_HYDTA</name>
<dbReference type="InterPro" id="IPR000719">
    <property type="entry name" value="Prot_kinase_dom"/>
</dbReference>
<evidence type="ECO:0000256" key="2">
    <source>
        <dbReference type="SAM" id="MobiDB-lite"/>
    </source>
</evidence>
<dbReference type="PANTHER" id="PTHR22967:SF105">
    <property type="entry name" value="CYCLIN-G-ASSOCIATED KINASE"/>
    <property type="match status" value="1"/>
</dbReference>
<keyword evidence="1" id="KW-0547">Nucleotide-binding</keyword>
<evidence type="ECO:0000313" key="6">
    <source>
        <dbReference type="WBParaSite" id="TTAC_0000158201-mRNA-1"/>
    </source>
</evidence>
<evidence type="ECO:0000313" key="5">
    <source>
        <dbReference type="Proteomes" id="UP000274429"/>
    </source>
</evidence>
<dbReference type="PROSITE" id="PS00108">
    <property type="entry name" value="PROTEIN_KINASE_ST"/>
    <property type="match status" value="1"/>
</dbReference>
<dbReference type="SUPFAM" id="SSF56112">
    <property type="entry name" value="Protein kinase-like (PK-like)"/>
    <property type="match status" value="1"/>
</dbReference>
<sequence>MEDFIKSAFGYFGGPSPGVKEHDLIGESVEIGKTHFRIRRVIAEGMYMYKYMTLGGYAIVFEGYDPSQGKSFAIKKRLSGHPNIMRFFGVACAGKEKGKHVGNEFLIVTELCSGGPLKDYLPPPHQGKHLPPNIVLQILAQTSRAIQHMHKQSPPIIHRDLKVENILLSDSFTVKLCDFGSATTETFAPCVTWSAVERGRVQESLEKVTTPMYRPPEMLDLYLNYPINEALDIWGFGCIMFYLVCGYHPFEDSAKLAILNANFNLPPCDTGFEPFHNLIRQMLLVDPTQRPNINSIYGELSDLATTLNVPAFESIIFNEEVKRRLRNCAKPKESHTVSPSTPSSFEASAPPLPSSAPPSRSSVGLNVNASRNARRHCPPSPTNGSISSGDSSEVPERSSSGVLGFLKGSAGHLIKNIRETSSRVMEAVTA</sequence>
<dbReference type="SMART" id="SM00220">
    <property type="entry name" value="S_TKc"/>
    <property type="match status" value="1"/>
</dbReference>
<dbReference type="InterPro" id="IPR008271">
    <property type="entry name" value="Ser/Thr_kinase_AS"/>
</dbReference>
<dbReference type="GO" id="GO:0005524">
    <property type="term" value="F:ATP binding"/>
    <property type="evidence" value="ECO:0007669"/>
    <property type="project" value="InterPro"/>
</dbReference>
<feature type="region of interest" description="Disordered" evidence="2">
    <location>
        <begin position="330"/>
        <end position="402"/>
    </location>
</feature>
<accession>A0A0R3WLE4</accession>
<protein>
    <submittedName>
        <fullName evidence="6">Protein kinase domain-containing protein</fullName>
    </submittedName>
</protein>
<keyword evidence="5" id="KW-1185">Reference proteome</keyword>
<dbReference type="GO" id="GO:0004674">
    <property type="term" value="F:protein serine/threonine kinase activity"/>
    <property type="evidence" value="ECO:0007669"/>
    <property type="project" value="TreeGrafter"/>
</dbReference>
<reference evidence="4 5" key="2">
    <citation type="submission" date="2018-11" db="EMBL/GenBank/DDBJ databases">
        <authorList>
            <consortium name="Pathogen Informatics"/>
        </authorList>
    </citation>
    <scope>NUCLEOTIDE SEQUENCE [LARGE SCALE GENOMIC DNA]</scope>
</reference>
<dbReference type="OrthoDB" id="1717591at2759"/>
<dbReference type="PANTHER" id="PTHR22967">
    <property type="entry name" value="SERINE/THREONINE PROTEIN KINASE"/>
    <property type="match status" value="1"/>
</dbReference>
<dbReference type="GO" id="GO:2000369">
    <property type="term" value="P:regulation of clathrin-dependent endocytosis"/>
    <property type="evidence" value="ECO:0007669"/>
    <property type="project" value="TreeGrafter"/>
</dbReference>
<dbReference type="WBParaSite" id="TTAC_0000158201-mRNA-1">
    <property type="protein sequence ID" value="TTAC_0000158201-mRNA-1"/>
    <property type="gene ID" value="TTAC_0000158201"/>
</dbReference>
<dbReference type="GO" id="GO:0045747">
    <property type="term" value="P:positive regulation of Notch signaling pathway"/>
    <property type="evidence" value="ECO:0007669"/>
    <property type="project" value="TreeGrafter"/>
</dbReference>
<gene>
    <name evidence="4" type="ORF">TTAC_LOCUS1569</name>
</gene>
<feature type="domain" description="Protein kinase" evidence="3">
    <location>
        <begin position="36"/>
        <end position="312"/>
    </location>
</feature>
<dbReference type="Proteomes" id="UP000274429">
    <property type="component" value="Unassembled WGS sequence"/>
</dbReference>
<dbReference type="Pfam" id="PF00069">
    <property type="entry name" value="Pkinase"/>
    <property type="match status" value="1"/>
</dbReference>
<proteinExistence type="predicted"/>
<dbReference type="Gene3D" id="1.10.510.10">
    <property type="entry name" value="Transferase(Phosphotransferase) domain 1"/>
    <property type="match status" value="1"/>
</dbReference>
<dbReference type="EMBL" id="UYWX01000381">
    <property type="protein sequence ID" value="VDM18225.1"/>
    <property type="molecule type" value="Genomic_DNA"/>
</dbReference>
<evidence type="ECO:0000259" key="3">
    <source>
        <dbReference type="PROSITE" id="PS50011"/>
    </source>
</evidence>
<dbReference type="PROSITE" id="PS50011">
    <property type="entry name" value="PROTEIN_KINASE_DOM"/>
    <property type="match status" value="1"/>
</dbReference>
<dbReference type="STRING" id="6205.A0A0R3WLE4"/>
<dbReference type="AlphaFoldDB" id="A0A0R3WLE4"/>
<reference evidence="6" key="1">
    <citation type="submission" date="2017-02" db="UniProtKB">
        <authorList>
            <consortium name="WormBaseParasite"/>
        </authorList>
    </citation>
    <scope>IDENTIFICATION</scope>
</reference>
<dbReference type="InterPro" id="IPR011009">
    <property type="entry name" value="Kinase-like_dom_sf"/>
</dbReference>
<evidence type="ECO:0000256" key="1">
    <source>
        <dbReference type="ARBA" id="ARBA00022741"/>
    </source>
</evidence>
<dbReference type="GO" id="GO:0035612">
    <property type="term" value="F:AP-2 adaptor complex binding"/>
    <property type="evidence" value="ECO:0007669"/>
    <property type="project" value="TreeGrafter"/>
</dbReference>